<dbReference type="CDD" id="cd06782">
    <property type="entry name" value="cpPDZ_CPP-like"/>
    <property type="match status" value="1"/>
</dbReference>
<dbReference type="InterPro" id="IPR005151">
    <property type="entry name" value="Tail-specific_protease"/>
</dbReference>
<name>A0ABX5VCU6_9BACT</name>
<comment type="similarity">
    <text evidence="1 5">Belongs to the peptidase S41A family.</text>
</comment>
<evidence type="ECO:0000259" key="7">
    <source>
        <dbReference type="PROSITE" id="PS50106"/>
    </source>
</evidence>
<evidence type="ECO:0000256" key="5">
    <source>
        <dbReference type="RuleBase" id="RU004404"/>
    </source>
</evidence>
<dbReference type="InterPro" id="IPR029045">
    <property type="entry name" value="ClpP/crotonase-like_dom_sf"/>
</dbReference>
<dbReference type="Pfam" id="PF17820">
    <property type="entry name" value="PDZ_6"/>
    <property type="match status" value="1"/>
</dbReference>
<evidence type="ECO:0000256" key="6">
    <source>
        <dbReference type="SAM" id="SignalP"/>
    </source>
</evidence>
<keyword evidence="4 5" id="KW-0720">Serine protease</keyword>
<keyword evidence="9" id="KW-1185">Reference proteome</keyword>
<dbReference type="InterPro" id="IPR041489">
    <property type="entry name" value="PDZ_6"/>
</dbReference>
<evidence type="ECO:0000256" key="4">
    <source>
        <dbReference type="ARBA" id="ARBA00022825"/>
    </source>
</evidence>
<dbReference type="NCBIfam" id="TIGR00225">
    <property type="entry name" value="prc"/>
    <property type="match status" value="1"/>
</dbReference>
<organism evidence="8 9">
    <name type="scientific">Caminibacter mediatlanticus TB-2</name>
    <dbReference type="NCBI Taxonomy" id="391592"/>
    <lineage>
        <taxon>Bacteria</taxon>
        <taxon>Pseudomonadati</taxon>
        <taxon>Campylobacterota</taxon>
        <taxon>Epsilonproteobacteria</taxon>
        <taxon>Nautiliales</taxon>
        <taxon>Nautiliaceae</taxon>
        <taxon>Caminibacter</taxon>
    </lineage>
</organism>
<dbReference type="Gene3D" id="2.30.42.10">
    <property type="match status" value="1"/>
</dbReference>
<evidence type="ECO:0000313" key="8">
    <source>
        <dbReference type="EMBL" id="QCT94511.1"/>
    </source>
</evidence>
<dbReference type="Proteomes" id="UP000306825">
    <property type="component" value="Chromosome"/>
</dbReference>
<dbReference type="SMART" id="SM00228">
    <property type="entry name" value="PDZ"/>
    <property type="match status" value="1"/>
</dbReference>
<accession>A0ABX5VCU6</accession>
<proteinExistence type="inferred from homology"/>
<evidence type="ECO:0000256" key="3">
    <source>
        <dbReference type="ARBA" id="ARBA00022801"/>
    </source>
</evidence>
<protein>
    <submittedName>
        <fullName evidence="8">S41 family peptidase</fullName>
    </submittedName>
</protein>
<evidence type="ECO:0000256" key="2">
    <source>
        <dbReference type="ARBA" id="ARBA00022670"/>
    </source>
</evidence>
<keyword evidence="2 5" id="KW-0645">Protease</keyword>
<reference evidence="8 9" key="1">
    <citation type="submission" date="2019-05" db="EMBL/GenBank/DDBJ databases">
        <title>A comparative analysis of the Nautiliaceae.</title>
        <authorList>
            <person name="Grosche A."/>
            <person name="Smedile F."/>
            <person name="Vetriani C."/>
        </authorList>
    </citation>
    <scope>NUCLEOTIDE SEQUENCE [LARGE SCALE GENOMIC DNA]</scope>
    <source>
        <strain evidence="8 9">TB-2</strain>
    </source>
</reference>
<dbReference type="Gene3D" id="3.30.750.44">
    <property type="match status" value="1"/>
</dbReference>
<dbReference type="SUPFAM" id="SSF52096">
    <property type="entry name" value="ClpP/crotonase"/>
    <property type="match status" value="1"/>
</dbReference>
<dbReference type="RefSeq" id="WP_138323276.1">
    <property type="nucleotide sequence ID" value="NZ_CP040463.1"/>
</dbReference>
<keyword evidence="3 5" id="KW-0378">Hydrolase</keyword>
<feature type="signal peptide" evidence="6">
    <location>
        <begin position="1"/>
        <end position="17"/>
    </location>
</feature>
<keyword evidence="6" id="KW-0732">Signal</keyword>
<feature type="chain" id="PRO_5046208285" evidence="6">
    <location>
        <begin position="18"/>
        <end position="420"/>
    </location>
</feature>
<dbReference type="InterPro" id="IPR004447">
    <property type="entry name" value="Peptidase_S41A"/>
</dbReference>
<dbReference type="SUPFAM" id="SSF50156">
    <property type="entry name" value="PDZ domain-like"/>
    <property type="match status" value="1"/>
</dbReference>
<feature type="domain" description="PDZ" evidence="7">
    <location>
        <begin position="77"/>
        <end position="143"/>
    </location>
</feature>
<dbReference type="InterPro" id="IPR036034">
    <property type="entry name" value="PDZ_sf"/>
</dbReference>
<dbReference type="Pfam" id="PF03572">
    <property type="entry name" value="Peptidase_S41"/>
    <property type="match status" value="1"/>
</dbReference>
<dbReference type="Gene3D" id="3.90.226.10">
    <property type="entry name" value="2-enoyl-CoA Hydratase, Chain A, domain 1"/>
    <property type="match status" value="1"/>
</dbReference>
<evidence type="ECO:0000313" key="9">
    <source>
        <dbReference type="Proteomes" id="UP000306825"/>
    </source>
</evidence>
<gene>
    <name evidence="8" type="ORF">FE773_04760</name>
</gene>
<sequence>MKKMLFAILLALTLLHAKETQQTRLQAYEKFVKVVNMIEAYYVDELNTSTIINKALKGLLPNLDAHSSYLDKKAYKELKIQTNGEFGGLGIVVGMRNGVLTVISPIDDTPAFKAGIKAGDIILKINDKATIDMSLDEAVNLMRGKPSTKITLTIVRKGKKPFKVTITRGIIKIKSVKAYTLKGYPQIEYIRISSFDKNVVPSLKEILKQAKQQGKKGIIIDLRNNPGGLLNQAVGTLDLFIDKGILVSQKGRLKSENIEFKAHSFGTYKNIPIVVLVNGGSASASEIVAGGLQDHKRAVIVGEKTFGKGSVQAILPVNKDEAIRLTVARYYLPSGRTIQARGITPDIIIHPGKVKEINNTTAEITEANLKAHLKAELQKLDNKKTISKKTNEKVKKIDGDLQLLTGANILKALIIAKESK</sequence>
<dbReference type="SMART" id="SM00245">
    <property type="entry name" value="TSPc"/>
    <property type="match status" value="1"/>
</dbReference>
<dbReference type="PANTHER" id="PTHR32060:SF30">
    <property type="entry name" value="CARBOXY-TERMINAL PROCESSING PROTEASE CTPA"/>
    <property type="match status" value="1"/>
</dbReference>
<dbReference type="CDD" id="cd07560">
    <property type="entry name" value="Peptidase_S41_CPP"/>
    <property type="match status" value="1"/>
</dbReference>
<dbReference type="EMBL" id="CP040463">
    <property type="protein sequence ID" value="QCT94511.1"/>
    <property type="molecule type" value="Genomic_DNA"/>
</dbReference>
<dbReference type="PANTHER" id="PTHR32060">
    <property type="entry name" value="TAIL-SPECIFIC PROTEASE"/>
    <property type="match status" value="1"/>
</dbReference>
<dbReference type="PROSITE" id="PS50106">
    <property type="entry name" value="PDZ"/>
    <property type="match status" value="1"/>
</dbReference>
<dbReference type="InterPro" id="IPR001478">
    <property type="entry name" value="PDZ"/>
</dbReference>
<evidence type="ECO:0000256" key="1">
    <source>
        <dbReference type="ARBA" id="ARBA00009179"/>
    </source>
</evidence>